<dbReference type="PANTHER" id="PTHR30419">
    <property type="entry name" value="HTH-TYPE TRANSCRIPTIONAL REGULATOR YBHD"/>
    <property type="match status" value="1"/>
</dbReference>
<keyword evidence="7" id="KW-1185">Reference proteome</keyword>
<sequence>MSRLLFSRFAQYLEAIARLGSIRKAAAELNVSASAIDKQLIRAEEEMGVALFERLPRGMRLTAAGEILIHGVKGWRKDYARITFEIEQLKGLRRGEVKIAVSQETVFDFLPGAMARFMRDHPRIRNNVLVVDSDQVRKLVLDGFADFGLTFSPRPLPGVTVTRSAPFHLHAVVPAARLPEPEATLSLEAFFQNPTIIPDASTHLRDAVDVAAARTGTRLRPVLTTNSLDLMRSMVREGAGFGLIALSQGAQVQRDDGLAYLRFSDRGLPPLTLSLIIDPQRSPSITSILMRQYFEAYFDDLEKRQK</sequence>
<gene>
    <name evidence="6" type="ORF">G8E10_25135</name>
</gene>
<dbReference type="GO" id="GO:0003700">
    <property type="term" value="F:DNA-binding transcription factor activity"/>
    <property type="evidence" value="ECO:0007669"/>
    <property type="project" value="InterPro"/>
</dbReference>
<accession>A0AA43ZJC3</accession>
<dbReference type="InterPro" id="IPR036388">
    <property type="entry name" value="WH-like_DNA-bd_sf"/>
</dbReference>
<dbReference type="SUPFAM" id="SSF53850">
    <property type="entry name" value="Periplasmic binding protein-like II"/>
    <property type="match status" value="1"/>
</dbReference>
<dbReference type="PANTHER" id="PTHR30419:SF8">
    <property type="entry name" value="NITROGEN ASSIMILATION TRANSCRIPTIONAL ACTIVATOR-RELATED"/>
    <property type="match status" value="1"/>
</dbReference>
<keyword evidence="2" id="KW-0805">Transcription regulation</keyword>
<dbReference type="InterPro" id="IPR000847">
    <property type="entry name" value="LysR_HTH_N"/>
</dbReference>
<dbReference type="InterPro" id="IPR050950">
    <property type="entry name" value="HTH-type_LysR_regulators"/>
</dbReference>
<dbReference type="Proteomes" id="UP001155840">
    <property type="component" value="Unassembled WGS sequence"/>
</dbReference>
<comment type="caution">
    <text evidence="6">The sequence shown here is derived from an EMBL/GenBank/DDBJ whole genome shotgun (WGS) entry which is preliminary data.</text>
</comment>
<dbReference type="RefSeq" id="WP_110808039.1">
    <property type="nucleotide sequence ID" value="NZ_JAANCM010000024.1"/>
</dbReference>
<dbReference type="Gene3D" id="1.10.10.10">
    <property type="entry name" value="Winged helix-like DNA-binding domain superfamily/Winged helix DNA-binding domain"/>
    <property type="match status" value="1"/>
</dbReference>
<evidence type="ECO:0000256" key="2">
    <source>
        <dbReference type="ARBA" id="ARBA00023015"/>
    </source>
</evidence>
<dbReference type="SUPFAM" id="SSF46785">
    <property type="entry name" value="Winged helix' DNA-binding domain"/>
    <property type="match status" value="1"/>
</dbReference>
<evidence type="ECO:0000313" key="6">
    <source>
        <dbReference type="EMBL" id="NHT78988.1"/>
    </source>
</evidence>
<dbReference type="InterPro" id="IPR036390">
    <property type="entry name" value="WH_DNA-bd_sf"/>
</dbReference>
<dbReference type="GO" id="GO:0005829">
    <property type="term" value="C:cytosol"/>
    <property type="evidence" value="ECO:0007669"/>
    <property type="project" value="TreeGrafter"/>
</dbReference>
<proteinExistence type="inferred from homology"/>
<dbReference type="PROSITE" id="PS50931">
    <property type="entry name" value="HTH_LYSR"/>
    <property type="match status" value="1"/>
</dbReference>
<keyword evidence="4" id="KW-0804">Transcription</keyword>
<dbReference type="EMBL" id="JAANCM010000024">
    <property type="protein sequence ID" value="NHT78988.1"/>
    <property type="molecule type" value="Genomic_DNA"/>
</dbReference>
<dbReference type="Pfam" id="PF03466">
    <property type="entry name" value="LysR_substrate"/>
    <property type="match status" value="1"/>
</dbReference>
<dbReference type="Pfam" id="PF00126">
    <property type="entry name" value="HTH_1"/>
    <property type="match status" value="1"/>
</dbReference>
<reference evidence="6" key="1">
    <citation type="submission" date="2020-03" db="EMBL/GenBank/DDBJ databases">
        <title>Ferranicluibacter endophyticum gen. nov., sp. nov., a new genus isolated from Rubus ulmifolius Schott. stem.</title>
        <authorList>
            <person name="Roca-Couso R."/>
            <person name="Flores-Felix J.D."/>
            <person name="Igual J.M."/>
            <person name="Rivas R."/>
        </authorList>
    </citation>
    <scope>NUCLEOTIDE SEQUENCE</scope>
    <source>
        <strain evidence="6">CRRU44</strain>
    </source>
</reference>
<evidence type="ECO:0000313" key="7">
    <source>
        <dbReference type="Proteomes" id="UP001155840"/>
    </source>
</evidence>
<evidence type="ECO:0000256" key="4">
    <source>
        <dbReference type="ARBA" id="ARBA00023163"/>
    </source>
</evidence>
<evidence type="ECO:0000256" key="1">
    <source>
        <dbReference type="ARBA" id="ARBA00009437"/>
    </source>
</evidence>
<evidence type="ECO:0000259" key="5">
    <source>
        <dbReference type="PROSITE" id="PS50931"/>
    </source>
</evidence>
<dbReference type="CDD" id="cd05466">
    <property type="entry name" value="PBP2_LTTR_substrate"/>
    <property type="match status" value="1"/>
</dbReference>
<dbReference type="Gene3D" id="3.40.190.290">
    <property type="match status" value="1"/>
</dbReference>
<keyword evidence="3" id="KW-0238">DNA-binding</keyword>
<dbReference type="GO" id="GO:0003677">
    <property type="term" value="F:DNA binding"/>
    <property type="evidence" value="ECO:0007669"/>
    <property type="project" value="UniProtKB-KW"/>
</dbReference>
<name>A0AA43ZJC3_9HYPH</name>
<dbReference type="InterPro" id="IPR005119">
    <property type="entry name" value="LysR_subst-bd"/>
</dbReference>
<evidence type="ECO:0000256" key="3">
    <source>
        <dbReference type="ARBA" id="ARBA00023125"/>
    </source>
</evidence>
<dbReference type="AlphaFoldDB" id="A0AA43ZJC3"/>
<protein>
    <submittedName>
        <fullName evidence="6">LysR family transcriptional regulator</fullName>
    </submittedName>
</protein>
<organism evidence="6 7">
    <name type="scientific">Ferranicluibacter rubi</name>
    <dbReference type="NCBI Taxonomy" id="2715133"/>
    <lineage>
        <taxon>Bacteria</taxon>
        <taxon>Pseudomonadati</taxon>
        <taxon>Pseudomonadota</taxon>
        <taxon>Alphaproteobacteria</taxon>
        <taxon>Hyphomicrobiales</taxon>
        <taxon>Rhizobiaceae</taxon>
        <taxon>Ferranicluibacter</taxon>
    </lineage>
</organism>
<feature type="domain" description="HTH lysR-type" evidence="5">
    <location>
        <begin position="11"/>
        <end position="62"/>
    </location>
</feature>
<comment type="similarity">
    <text evidence="1">Belongs to the LysR transcriptional regulatory family.</text>
</comment>